<evidence type="ECO:0000313" key="2">
    <source>
        <dbReference type="Proteomes" id="UP000033867"/>
    </source>
</evidence>
<accession>A0A0G1DNK5</accession>
<gene>
    <name evidence="1" type="ORF">UV42_C0009G0008</name>
</gene>
<proteinExistence type="predicted"/>
<comment type="caution">
    <text evidence="1">The sequence shown here is derived from an EMBL/GenBank/DDBJ whole genome shotgun (WGS) entry which is preliminary data.</text>
</comment>
<dbReference type="AlphaFoldDB" id="A0A0G1DNK5"/>
<protein>
    <submittedName>
        <fullName evidence="1">Uncharacterized protein</fullName>
    </submittedName>
</protein>
<dbReference type="EMBL" id="LCEK01000009">
    <property type="protein sequence ID" value="KKS72391.1"/>
    <property type="molecule type" value="Genomic_DNA"/>
</dbReference>
<reference evidence="1 2" key="1">
    <citation type="journal article" date="2015" name="Nature">
        <title>rRNA introns, odd ribosomes, and small enigmatic genomes across a large radiation of phyla.</title>
        <authorList>
            <person name="Brown C.T."/>
            <person name="Hug L.A."/>
            <person name="Thomas B.C."/>
            <person name="Sharon I."/>
            <person name="Castelle C.J."/>
            <person name="Singh A."/>
            <person name="Wilkins M.J."/>
            <person name="Williams K.H."/>
            <person name="Banfield J.F."/>
        </authorList>
    </citation>
    <scope>NUCLEOTIDE SEQUENCE [LARGE SCALE GENOMIC DNA]</scope>
</reference>
<name>A0A0G1DNK5_9BACT</name>
<evidence type="ECO:0000313" key="1">
    <source>
        <dbReference type="EMBL" id="KKS72391.1"/>
    </source>
</evidence>
<dbReference type="Proteomes" id="UP000033867">
    <property type="component" value="Unassembled WGS sequence"/>
</dbReference>
<sequence>MKKMPVGTFSFGDPGGVRTHDRPRLIKSGLLYQLSNQSFLQLEDDFSIFLFVVLVSEPPSVKQTSLYIPKTTVYEYAWFLYFLVYDLPIDVQDRQSNQHKIFWSLAIARYTMSLLA</sequence>
<organism evidence="1 2">
    <name type="scientific">Candidatus Magasanikbacteria bacterium GW2011_GWE2_42_7</name>
    <dbReference type="NCBI Taxonomy" id="1619052"/>
    <lineage>
        <taxon>Bacteria</taxon>
        <taxon>Candidatus Magasanikiibacteriota</taxon>
    </lineage>
</organism>